<dbReference type="Gene3D" id="2.180.10.10">
    <property type="entry name" value="RHS repeat-associated core"/>
    <property type="match status" value="1"/>
</dbReference>
<dbReference type="PRINTS" id="PR00394">
    <property type="entry name" value="RHSPROTEIN"/>
</dbReference>
<dbReference type="InterPro" id="IPR050708">
    <property type="entry name" value="T6SS_VgrG/RHS"/>
</dbReference>
<gene>
    <name evidence="2" type="ORF">KK137_09050</name>
</gene>
<comment type="caution">
    <text evidence="2">The sequence shown here is derived from an EMBL/GenBank/DDBJ whole genome shotgun (WGS) entry which is preliminary data.</text>
</comment>
<proteinExistence type="predicted"/>
<sequence length="210" mass="22592">MPGSKNVGRFQYTGQAWLPELGMYYYEARMYSPTLGRFMQADPIGYGDGMNLYSYVGNDPVNRFDPSGLRKCSASELTTMNLGPGDIGVCADRPHPNIPNLGGEVGHFYTPGGSRPPSLLAMIPRYPGFFPTTLAHAYNAPQHDDRCSGGRASFGLGAGTTFFLADRGISFNLEIGVAHGAPVTKATHSAHAPTPDLCCEHRPEPVPPET</sequence>
<dbReference type="Proteomes" id="UP000811255">
    <property type="component" value="Unassembled WGS sequence"/>
</dbReference>
<evidence type="ECO:0000256" key="1">
    <source>
        <dbReference type="SAM" id="MobiDB-lite"/>
    </source>
</evidence>
<dbReference type="NCBIfam" id="TIGR03696">
    <property type="entry name" value="Rhs_assc_core"/>
    <property type="match status" value="1"/>
</dbReference>
<name>A0ABS5W402_9SPHN</name>
<dbReference type="PANTHER" id="PTHR32305:SF15">
    <property type="entry name" value="PROTEIN RHSA-RELATED"/>
    <property type="match status" value="1"/>
</dbReference>
<dbReference type="EMBL" id="JAHFVK010000002">
    <property type="protein sequence ID" value="MBT2134478.1"/>
    <property type="molecule type" value="Genomic_DNA"/>
</dbReference>
<reference evidence="2 3" key="1">
    <citation type="submission" date="2021-05" db="EMBL/GenBank/DDBJ databases">
        <title>Croceibacterium sp. LX-88 genome sequence.</title>
        <authorList>
            <person name="Luo X."/>
        </authorList>
    </citation>
    <scope>NUCLEOTIDE SEQUENCE [LARGE SCALE GENOMIC DNA]</scope>
    <source>
        <strain evidence="2 3">LX-88</strain>
    </source>
</reference>
<evidence type="ECO:0000313" key="2">
    <source>
        <dbReference type="EMBL" id="MBT2134478.1"/>
    </source>
</evidence>
<protein>
    <submittedName>
        <fullName evidence="2">RHS repeat-associated core domain-containing protein</fullName>
    </submittedName>
</protein>
<feature type="region of interest" description="Disordered" evidence="1">
    <location>
        <begin position="187"/>
        <end position="210"/>
    </location>
</feature>
<evidence type="ECO:0000313" key="3">
    <source>
        <dbReference type="Proteomes" id="UP000811255"/>
    </source>
</evidence>
<dbReference type="PANTHER" id="PTHR32305">
    <property type="match status" value="1"/>
</dbReference>
<dbReference type="InterPro" id="IPR022385">
    <property type="entry name" value="Rhs_assc_core"/>
</dbReference>
<organism evidence="2 3">
    <name type="scientific">Croceibacterium selenioxidans</name>
    <dbReference type="NCBI Taxonomy" id="2838833"/>
    <lineage>
        <taxon>Bacteria</taxon>
        <taxon>Pseudomonadati</taxon>
        <taxon>Pseudomonadota</taxon>
        <taxon>Alphaproteobacteria</taxon>
        <taxon>Sphingomonadales</taxon>
        <taxon>Erythrobacteraceae</taxon>
        <taxon>Croceibacterium</taxon>
    </lineage>
</organism>
<keyword evidence="3" id="KW-1185">Reference proteome</keyword>
<accession>A0ABS5W402</accession>